<gene>
    <name evidence="1" type="ORF">I79_018739</name>
</gene>
<name>G3I5J0_CRIGR</name>
<accession>G3I5J0</accession>
<evidence type="ECO:0000313" key="1">
    <source>
        <dbReference type="EMBL" id="EGV93522.1"/>
    </source>
</evidence>
<protein>
    <submittedName>
        <fullName evidence="1">Uncharacterized protein</fullName>
    </submittedName>
</protein>
<dbReference type="EMBL" id="JH001302">
    <property type="protein sequence ID" value="EGV93522.1"/>
    <property type="molecule type" value="Genomic_DNA"/>
</dbReference>
<organism evidence="1 2">
    <name type="scientific">Cricetulus griseus</name>
    <name type="common">Chinese hamster</name>
    <name type="synonym">Cricetulus barabensis griseus</name>
    <dbReference type="NCBI Taxonomy" id="10029"/>
    <lineage>
        <taxon>Eukaryota</taxon>
        <taxon>Metazoa</taxon>
        <taxon>Chordata</taxon>
        <taxon>Craniata</taxon>
        <taxon>Vertebrata</taxon>
        <taxon>Euteleostomi</taxon>
        <taxon>Mammalia</taxon>
        <taxon>Eutheria</taxon>
        <taxon>Euarchontoglires</taxon>
        <taxon>Glires</taxon>
        <taxon>Rodentia</taxon>
        <taxon>Myomorpha</taxon>
        <taxon>Muroidea</taxon>
        <taxon>Cricetidae</taxon>
        <taxon>Cricetinae</taxon>
        <taxon>Cricetulus</taxon>
    </lineage>
</organism>
<evidence type="ECO:0000313" key="2">
    <source>
        <dbReference type="Proteomes" id="UP000001075"/>
    </source>
</evidence>
<sequence length="50" mass="5751">MACLPVMRSALNSIQVEVWNTLLDKFTEGNEVTEEDRRMRSGVPKLLKED</sequence>
<dbReference type="AlphaFoldDB" id="G3I5J0"/>
<reference evidence="2" key="1">
    <citation type="journal article" date="2011" name="Nat. Biotechnol.">
        <title>The genomic sequence of the Chinese hamster ovary (CHO)-K1 cell line.</title>
        <authorList>
            <person name="Xu X."/>
            <person name="Nagarajan H."/>
            <person name="Lewis N.E."/>
            <person name="Pan S."/>
            <person name="Cai Z."/>
            <person name="Liu X."/>
            <person name="Chen W."/>
            <person name="Xie M."/>
            <person name="Wang W."/>
            <person name="Hammond S."/>
            <person name="Andersen M.R."/>
            <person name="Neff N."/>
            <person name="Passarelli B."/>
            <person name="Koh W."/>
            <person name="Fan H.C."/>
            <person name="Wang J."/>
            <person name="Gui Y."/>
            <person name="Lee K.H."/>
            <person name="Betenbaugh M.J."/>
            <person name="Quake S.R."/>
            <person name="Famili I."/>
            <person name="Palsson B.O."/>
            <person name="Wang J."/>
        </authorList>
    </citation>
    <scope>NUCLEOTIDE SEQUENCE [LARGE SCALE GENOMIC DNA]</scope>
    <source>
        <strain evidence="2">CHO K1 cell line</strain>
    </source>
</reference>
<dbReference type="InParanoid" id="G3I5J0"/>
<dbReference type="Proteomes" id="UP000001075">
    <property type="component" value="Unassembled WGS sequence"/>
</dbReference>
<proteinExistence type="predicted"/>